<dbReference type="EMBL" id="CAJMWS010000857">
    <property type="protein sequence ID" value="CAE6466569.1"/>
    <property type="molecule type" value="Genomic_DNA"/>
</dbReference>
<dbReference type="Gene3D" id="2.60.40.10">
    <property type="entry name" value="Immunoglobulins"/>
    <property type="match status" value="1"/>
</dbReference>
<keyword evidence="1 3" id="KW-0732">Signal</keyword>
<dbReference type="Pfam" id="PF09118">
    <property type="entry name" value="GO-like_E_set"/>
    <property type="match status" value="1"/>
</dbReference>
<evidence type="ECO:0000256" key="3">
    <source>
        <dbReference type="SAM" id="SignalP"/>
    </source>
</evidence>
<accession>A0A8H3BUA9</accession>
<name>A0A8H3BUA9_9AGAM</name>
<evidence type="ECO:0000256" key="1">
    <source>
        <dbReference type="ARBA" id="ARBA00022729"/>
    </source>
</evidence>
<evidence type="ECO:0000259" key="4">
    <source>
        <dbReference type="Pfam" id="PF07250"/>
    </source>
</evidence>
<evidence type="ECO:0000259" key="5">
    <source>
        <dbReference type="Pfam" id="PF09118"/>
    </source>
</evidence>
<protein>
    <recommendedName>
        <fullName evidence="8">Galactose oxidase</fullName>
    </recommendedName>
</protein>
<proteinExistence type="predicted"/>
<dbReference type="InterPro" id="IPR011043">
    <property type="entry name" value="Gal_Oxase/kelch_b-propeller"/>
</dbReference>
<dbReference type="PANTHER" id="PTHR32208">
    <property type="entry name" value="SECRETED PROTEIN-RELATED"/>
    <property type="match status" value="1"/>
</dbReference>
<feature type="domain" description="Galactose oxidase-like Early set" evidence="5">
    <location>
        <begin position="463"/>
        <end position="575"/>
    </location>
</feature>
<dbReference type="InterPro" id="IPR009880">
    <property type="entry name" value="Glyoxal_oxidase_N"/>
</dbReference>
<sequence>MRKYAPLAVFAASSVMALPSVTGPAQIIPKPGQPTKAGQSNTFEVVGDSGVSAQQLFLGMPNQVFIVDKTERNPMQIAGHPAWATLYDTEANNARAMDIVTNSFCAGGNVLGNGTWLNVGGNQAVGPGGVKADDRAAPYRGVDGGLAMRFLTPNADGSAEWIDDPARYMTSRRWYPTLETLSDGTMIIIGGNMWGGFVNGAGQNNPTYEFFPSKGGAVDFELLRTTLPANLYPLTWLLPSDVLFIQTNWGTAILDYKKNIQSNLDDIPHAVRTYPASAGTAMLPLTPANNWTATMIFCGGSDLQPNQWTDGSSKVNVPASSSCVTITPDVDAVWKDDDDLPAGRVMANMILLPDGKVFLVNGANTGTAGYGNDTWAVGQSYADEPIFTPLIYDPLAPAGKRWSEAHMPKSTVARMYHSTATLLPDGSVFISGSNPNADYIKNTKYPTEYAVERFYPWYYAMRRPEPVGLMDRLNYGGPGYDVTLSLEDLGGNLTKIQDTKAVVVRTGFSTHAINFGMRHVELETSFTVTPLDGGNYNITLHVAQLPPNPAILAPGPAFLFIVVDGVPSIGQMIMVGSGKIGKDSQTVAAKTQLPASSMPVAGSNGSTGGGSGSSGGNNQGNAAPERIVGWTGLIIGTLIAGLVGLF</sequence>
<dbReference type="CDD" id="cd02851">
    <property type="entry name" value="E_set_GO_C"/>
    <property type="match status" value="1"/>
</dbReference>
<feature type="chain" id="PRO_5034217052" description="Galactose oxidase" evidence="3">
    <location>
        <begin position="18"/>
        <end position="646"/>
    </location>
</feature>
<dbReference type="AlphaFoldDB" id="A0A8H3BUA9"/>
<dbReference type="InterPro" id="IPR037293">
    <property type="entry name" value="Gal_Oxidase_central_sf"/>
</dbReference>
<dbReference type="Proteomes" id="UP000663846">
    <property type="component" value="Unassembled WGS sequence"/>
</dbReference>
<feature type="region of interest" description="Disordered" evidence="2">
    <location>
        <begin position="594"/>
        <end position="620"/>
    </location>
</feature>
<evidence type="ECO:0000313" key="6">
    <source>
        <dbReference type="EMBL" id="CAE6466569.1"/>
    </source>
</evidence>
<dbReference type="InterPro" id="IPR014756">
    <property type="entry name" value="Ig_E-set"/>
</dbReference>
<feature type="domain" description="Glyoxal oxidase N-terminal" evidence="4">
    <location>
        <begin position="82"/>
        <end position="458"/>
    </location>
</feature>
<dbReference type="Pfam" id="PF07250">
    <property type="entry name" value="Glyoxal_oxid_N"/>
    <property type="match status" value="1"/>
</dbReference>
<dbReference type="InterPro" id="IPR015202">
    <property type="entry name" value="GO-like_E_set"/>
</dbReference>
<reference evidence="6" key="1">
    <citation type="submission" date="2021-01" db="EMBL/GenBank/DDBJ databases">
        <authorList>
            <person name="Kaushik A."/>
        </authorList>
    </citation>
    <scope>NUCLEOTIDE SEQUENCE</scope>
    <source>
        <strain evidence="6">AG1-1C</strain>
    </source>
</reference>
<evidence type="ECO:0000256" key="2">
    <source>
        <dbReference type="SAM" id="MobiDB-lite"/>
    </source>
</evidence>
<feature type="compositionally biased region" description="Gly residues" evidence="2">
    <location>
        <begin position="605"/>
        <end position="618"/>
    </location>
</feature>
<comment type="caution">
    <text evidence="6">The sequence shown here is derived from an EMBL/GenBank/DDBJ whole genome shotgun (WGS) entry which is preliminary data.</text>
</comment>
<gene>
    <name evidence="6" type="ORF">RDB_LOCUS168226</name>
</gene>
<dbReference type="SUPFAM" id="SSF50965">
    <property type="entry name" value="Galactose oxidase, central domain"/>
    <property type="match status" value="1"/>
</dbReference>
<evidence type="ECO:0008006" key="8">
    <source>
        <dbReference type="Google" id="ProtNLM"/>
    </source>
</evidence>
<dbReference type="InterPro" id="IPR013783">
    <property type="entry name" value="Ig-like_fold"/>
</dbReference>
<evidence type="ECO:0000313" key="7">
    <source>
        <dbReference type="Proteomes" id="UP000663846"/>
    </source>
</evidence>
<dbReference type="PANTHER" id="PTHR32208:SF96">
    <property type="entry name" value="GLYOXAL OXIDASE"/>
    <property type="match status" value="1"/>
</dbReference>
<feature type="signal peptide" evidence="3">
    <location>
        <begin position="1"/>
        <end position="17"/>
    </location>
</feature>
<dbReference type="Gene3D" id="2.130.10.80">
    <property type="entry name" value="Galactose oxidase/kelch, beta-propeller"/>
    <property type="match status" value="1"/>
</dbReference>
<organism evidence="6 7">
    <name type="scientific">Rhizoctonia solani</name>
    <dbReference type="NCBI Taxonomy" id="456999"/>
    <lineage>
        <taxon>Eukaryota</taxon>
        <taxon>Fungi</taxon>
        <taxon>Dikarya</taxon>
        <taxon>Basidiomycota</taxon>
        <taxon>Agaricomycotina</taxon>
        <taxon>Agaricomycetes</taxon>
        <taxon>Cantharellales</taxon>
        <taxon>Ceratobasidiaceae</taxon>
        <taxon>Rhizoctonia</taxon>
    </lineage>
</organism>
<dbReference type="SUPFAM" id="SSF81296">
    <property type="entry name" value="E set domains"/>
    <property type="match status" value="1"/>
</dbReference>